<name>C5X5L4_SORBI</name>
<feature type="compositionally biased region" description="Low complexity" evidence="1">
    <location>
        <begin position="70"/>
        <end position="81"/>
    </location>
</feature>
<evidence type="ECO:0000256" key="1">
    <source>
        <dbReference type="SAM" id="MobiDB-lite"/>
    </source>
</evidence>
<organism evidence="2 3">
    <name type="scientific">Sorghum bicolor</name>
    <name type="common">Sorghum</name>
    <name type="synonym">Sorghum vulgare</name>
    <dbReference type="NCBI Taxonomy" id="4558"/>
    <lineage>
        <taxon>Eukaryota</taxon>
        <taxon>Viridiplantae</taxon>
        <taxon>Streptophyta</taxon>
        <taxon>Embryophyta</taxon>
        <taxon>Tracheophyta</taxon>
        <taxon>Spermatophyta</taxon>
        <taxon>Magnoliopsida</taxon>
        <taxon>Liliopsida</taxon>
        <taxon>Poales</taxon>
        <taxon>Poaceae</taxon>
        <taxon>PACMAD clade</taxon>
        <taxon>Panicoideae</taxon>
        <taxon>Andropogonodae</taxon>
        <taxon>Andropogoneae</taxon>
        <taxon>Sorghinae</taxon>
        <taxon>Sorghum</taxon>
    </lineage>
</organism>
<dbReference type="HOGENOM" id="CLU_080280_2_0_1"/>
<dbReference type="AlphaFoldDB" id="C5X5L4"/>
<feature type="region of interest" description="Disordered" evidence="1">
    <location>
        <begin position="144"/>
        <end position="260"/>
    </location>
</feature>
<gene>
    <name evidence="2" type="ORF">SORBI_3002G417201</name>
</gene>
<dbReference type="InParanoid" id="C5X5L4"/>
<feature type="compositionally biased region" description="Polar residues" evidence="1">
    <location>
        <begin position="44"/>
        <end position="56"/>
    </location>
</feature>
<accession>C5X5L4</accession>
<feature type="compositionally biased region" description="Low complexity" evidence="1">
    <location>
        <begin position="179"/>
        <end position="193"/>
    </location>
</feature>
<proteinExistence type="predicted"/>
<keyword evidence="3" id="KW-1185">Reference proteome</keyword>
<dbReference type="Gramene" id="EER99909">
    <property type="protein sequence ID" value="EER99909"/>
    <property type="gene ID" value="SORBI_3002G417201"/>
</dbReference>
<feature type="region of interest" description="Disordered" evidence="1">
    <location>
        <begin position="1"/>
        <end position="95"/>
    </location>
</feature>
<reference evidence="2 3" key="1">
    <citation type="journal article" date="2009" name="Nature">
        <title>The Sorghum bicolor genome and the diversification of grasses.</title>
        <authorList>
            <person name="Paterson A.H."/>
            <person name="Bowers J.E."/>
            <person name="Bruggmann R."/>
            <person name="Dubchak I."/>
            <person name="Grimwood J."/>
            <person name="Gundlach H."/>
            <person name="Haberer G."/>
            <person name="Hellsten U."/>
            <person name="Mitros T."/>
            <person name="Poliakov A."/>
            <person name="Schmutz J."/>
            <person name="Spannagl M."/>
            <person name="Tang H."/>
            <person name="Wang X."/>
            <person name="Wicker T."/>
            <person name="Bharti A.K."/>
            <person name="Chapman J."/>
            <person name="Feltus F.A."/>
            <person name="Gowik U."/>
            <person name="Grigoriev I.V."/>
            <person name="Lyons E."/>
            <person name="Maher C.A."/>
            <person name="Martis M."/>
            <person name="Narechania A."/>
            <person name="Otillar R.P."/>
            <person name="Penning B.W."/>
            <person name="Salamov A.A."/>
            <person name="Wang Y."/>
            <person name="Zhang L."/>
            <person name="Carpita N.C."/>
            <person name="Freeling M."/>
            <person name="Gingle A.R."/>
            <person name="Hash C.T."/>
            <person name="Keller B."/>
            <person name="Klein P."/>
            <person name="Kresovich S."/>
            <person name="McCann M.C."/>
            <person name="Ming R."/>
            <person name="Peterson D.G."/>
            <person name="Mehboob-ur-Rahman"/>
            <person name="Ware D."/>
            <person name="Westhoff P."/>
            <person name="Mayer K.F."/>
            <person name="Messing J."/>
            <person name="Rokhsar D.S."/>
        </authorList>
    </citation>
    <scope>NUCLEOTIDE SEQUENCE [LARGE SCALE GENOMIC DNA]</scope>
    <source>
        <strain evidence="3">cv. BTx623</strain>
    </source>
</reference>
<dbReference type="EMBL" id="CM000761">
    <property type="protein sequence ID" value="EER99909.2"/>
    <property type="molecule type" value="Genomic_DNA"/>
</dbReference>
<reference evidence="3" key="2">
    <citation type="journal article" date="2018" name="Plant J.">
        <title>The Sorghum bicolor reference genome: improved assembly, gene annotations, a transcriptome atlas, and signatures of genome organization.</title>
        <authorList>
            <person name="McCormick R.F."/>
            <person name="Truong S.K."/>
            <person name="Sreedasyam A."/>
            <person name="Jenkins J."/>
            <person name="Shu S."/>
            <person name="Sims D."/>
            <person name="Kennedy M."/>
            <person name="Amirebrahimi M."/>
            <person name="Weers B.D."/>
            <person name="McKinley B."/>
            <person name="Mattison A."/>
            <person name="Morishige D.T."/>
            <person name="Grimwood J."/>
            <person name="Schmutz J."/>
            <person name="Mullet J.E."/>
        </authorList>
    </citation>
    <scope>NUCLEOTIDE SEQUENCE [LARGE SCALE GENOMIC DNA]</scope>
    <source>
        <strain evidence="3">cv. BTx623</strain>
    </source>
</reference>
<feature type="compositionally biased region" description="Polar residues" evidence="1">
    <location>
        <begin position="82"/>
        <end position="95"/>
    </location>
</feature>
<dbReference type="KEGG" id="sbi:8074446"/>
<evidence type="ECO:0000313" key="2">
    <source>
        <dbReference type="EMBL" id="EER99909.2"/>
    </source>
</evidence>
<protein>
    <submittedName>
        <fullName evidence="2">Uncharacterized protein</fullName>
    </submittedName>
</protein>
<feature type="compositionally biased region" description="Basic and acidic residues" evidence="1">
    <location>
        <begin position="166"/>
        <end position="177"/>
    </location>
</feature>
<evidence type="ECO:0000313" key="3">
    <source>
        <dbReference type="Proteomes" id="UP000000768"/>
    </source>
</evidence>
<feature type="compositionally biased region" description="Low complexity" evidence="1">
    <location>
        <begin position="144"/>
        <end position="155"/>
    </location>
</feature>
<dbReference type="OrthoDB" id="1871608at2759"/>
<feature type="compositionally biased region" description="Basic and acidic residues" evidence="1">
    <location>
        <begin position="18"/>
        <end position="28"/>
    </location>
</feature>
<dbReference type="Proteomes" id="UP000000768">
    <property type="component" value="Chromosome 2"/>
</dbReference>
<sequence length="585" mass="61529">MSAKKTYVRTYVLRTQHNRYEPESERPASRPPMMMISPRRTDNNKQTNKIITSHSSPPRAGTASPPQQLSAGGFTAGSSSSLQNTTASGPSPFTTSTTDTASAILNTLTFATTTPLSSSSTYTAVALFPSLRTRYPPFLPAASTRATTAATGSPTNTRSFPAPRNSADRSEPGEKLRMSNAVGSLSSSSAFDSPTGPNHASSSSSCSPPPPCIRRPSSSSLAPWRNHGCATMPSASMRADGSGSSTRRSRSRSADLAVHVHEARVVEGEVTRRQHEQHHAARPDVHLRRLVPFPRQDLRGHVRRGAAHRVPEETAASVGGAGHGAEPEVGHHQRAGLVEEEVLGLDVAVVHAARVAVPHGGHQLPEVVPRKVLRHAARRVDKREQLAAGGEVQHEVDLLARREDLVEPHHVAVPQATEDAGLPLDGHGPVTSGGGARVRERLDGHGPAREQVSRQVHLGGRAAAQEVAELVPAKEHGPGSGGGRCDGAGGGRHRGGGVCSAGAVVMAGRARRGNFSCTVPSHWPVIAVVLLGGLAGGQSELGALPPRPCSYLCTRTHAVAGPDFECGRETRCPAAWEYSDSHLGA</sequence>